<feature type="signal peptide" evidence="2">
    <location>
        <begin position="1"/>
        <end position="15"/>
    </location>
</feature>
<keyword evidence="4" id="KW-1185">Reference proteome</keyword>
<dbReference type="InParanoid" id="A0A4S2MPJ4"/>
<keyword evidence="2" id="KW-0732">Signal</keyword>
<reference evidence="3 4" key="1">
    <citation type="submission" date="2019-04" db="EMBL/GenBank/DDBJ databases">
        <title>Comparative genomics and transcriptomics to analyze fruiting body development in filamentous ascomycetes.</title>
        <authorList>
            <consortium name="DOE Joint Genome Institute"/>
            <person name="Lutkenhaus R."/>
            <person name="Traeger S."/>
            <person name="Breuer J."/>
            <person name="Kuo A."/>
            <person name="Lipzen A."/>
            <person name="Pangilinan J."/>
            <person name="Dilworth D."/>
            <person name="Sandor L."/>
            <person name="Poggeler S."/>
            <person name="Barry K."/>
            <person name="Grigoriev I.V."/>
            <person name="Nowrousian M."/>
        </authorList>
    </citation>
    <scope>NUCLEOTIDE SEQUENCE [LARGE SCALE GENOMIC DNA]</scope>
    <source>
        <strain evidence="3 4">CBS 389.68</strain>
    </source>
</reference>
<protein>
    <submittedName>
        <fullName evidence="3">Uncharacterized protein</fullName>
    </submittedName>
</protein>
<proteinExistence type="predicted"/>
<feature type="compositionally biased region" description="Basic and acidic residues" evidence="1">
    <location>
        <begin position="145"/>
        <end position="162"/>
    </location>
</feature>
<evidence type="ECO:0000256" key="1">
    <source>
        <dbReference type="SAM" id="MobiDB-lite"/>
    </source>
</evidence>
<dbReference type="EMBL" id="ML220179">
    <property type="protein sequence ID" value="TGZ76428.1"/>
    <property type="molecule type" value="Genomic_DNA"/>
</dbReference>
<dbReference type="AlphaFoldDB" id="A0A4S2MPJ4"/>
<evidence type="ECO:0000313" key="4">
    <source>
        <dbReference type="Proteomes" id="UP000298138"/>
    </source>
</evidence>
<feature type="region of interest" description="Disordered" evidence="1">
    <location>
        <begin position="52"/>
        <end position="328"/>
    </location>
</feature>
<feature type="region of interest" description="Disordered" evidence="1">
    <location>
        <begin position="360"/>
        <end position="419"/>
    </location>
</feature>
<evidence type="ECO:0000313" key="3">
    <source>
        <dbReference type="EMBL" id="TGZ76428.1"/>
    </source>
</evidence>
<feature type="compositionally biased region" description="Basic and acidic residues" evidence="1">
    <location>
        <begin position="380"/>
        <end position="393"/>
    </location>
</feature>
<sequence length="419" mass="44586">MRSLLILPFLAAALALPSSVDIAENTLSVSSPFSPAPATIALEDSSLQKRDARKFGGDKVNGSKAHEGFGEKRNGAGKNVRPGKVNKRKSLSTTTSSSDTVLEKRTPKSPFPKPPKENSHKYLPPGRAKKPSKQQQDFCGGRSPLPRDIHVGKRDLSKRALEDITNIPRPPRPAPPQPQVTAATTTAHQKRTLKDITNRPKPVNPNPPPIYGEVHKRSANPEAQCPGGCCRGGGCSKKGRKGKSTLNKRSPSPEPKPEAEPQCPGGCCGRKGKCRGKGKSIQPRHANPGPEPEAQCPGGCCRGGGCSKKGRKGKSTLNKRSPEAGCPGGCCRGGKCDKKRAGGRGKELQKRTPVLEDITNIPRPVRPAGGTAAGRKMKRGRVESLESLGRRDGTPLGDVTNVPRPERPAPRPTYPGVEN</sequence>
<accession>A0A4S2MPJ4</accession>
<name>A0A4S2MPJ4_9PEZI</name>
<organism evidence="3 4">
    <name type="scientific">Ascodesmis nigricans</name>
    <dbReference type="NCBI Taxonomy" id="341454"/>
    <lineage>
        <taxon>Eukaryota</taxon>
        <taxon>Fungi</taxon>
        <taxon>Dikarya</taxon>
        <taxon>Ascomycota</taxon>
        <taxon>Pezizomycotina</taxon>
        <taxon>Pezizomycetes</taxon>
        <taxon>Pezizales</taxon>
        <taxon>Ascodesmidaceae</taxon>
        <taxon>Ascodesmis</taxon>
    </lineage>
</organism>
<dbReference type="Proteomes" id="UP000298138">
    <property type="component" value="Unassembled WGS sequence"/>
</dbReference>
<evidence type="ECO:0000256" key="2">
    <source>
        <dbReference type="SAM" id="SignalP"/>
    </source>
</evidence>
<feature type="compositionally biased region" description="Pro residues" evidence="1">
    <location>
        <begin position="168"/>
        <end position="178"/>
    </location>
</feature>
<feature type="compositionally biased region" description="Basic and acidic residues" evidence="1">
    <location>
        <begin position="64"/>
        <end position="74"/>
    </location>
</feature>
<feature type="compositionally biased region" description="Low complexity" evidence="1">
    <location>
        <begin position="91"/>
        <end position="100"/>
    </location>
</feature>
<feature type="chain" id="PRO_5020531003" evidence="2">
    <location>
        <begin position="16"/>
        <end position="419"/>
    </location>
</feature>
<gene>
    <name evidence="3" type="ORF">EX30DRAFT_367411</name>
</gene>